<dbReference type="InterPro" id="IPR024194">
    <property type="entry name" value="Ac/AlaTfrase_AlgI/DltB"/>
</dbReference>
<dbReference type="GO" id="GO:0016746">
    <property type="term" value="F:acyltransferase activity"/>
    <property type="evidence" value="ECO:0007669"/>
    <property type="project" value="UniProtKB-KW"/>
</dbReference>
<dbReference type="RefSeq" id="WP_164029413.1">
    <property type="nucleotide sequence ID" value="NZ_JAABOQ010000001.1"/>
</dbReference>
<feature type="transmembrane region" description="Helical" evidence="8">
    <location>
        <begin position="453"/>
        <end position="472"/>
    </location>
</feature>
<keyword evidence="4 8" id="KW-0812">Transmembrane</keyword>
<dbReference type="InterPro" id="IPR051085">
    <property type="entry name" value="MB_O-acyltransferase"/>
</dbReference>
<dbReference type="GO" id="GO:0042121">
    <property type="term" value="P:alginic acid biosynthetic process"/>
    <property type="evidence" value="ECO:0007669"/>
    <property type="project" value="InterPro"/>
</dbReference>
<dbReference type="PIRSF" id="PIRSF500217">
    <property type="entry name" value="AlgI"/>
    <property type="match status" value="1"/>
</dbReference>
<protein>
    <submittedName>
        <fullName evidence="9">MBOAT family protein</fullName>
    </submittedName>
</protein>
<evidence type="ECO:0000256" key="2">
    <source>
        <dbReference type="ARBA" id="ARBA00010323"/>
    </source>
</evidence>
<proteinExistence type="inferred from homology"/>
<feature type="transmembrane region" description="Helical" evidence="8">
    <location>
        <begin position="372"/>
        <end position="390"/>
    </location>
</feature>
<feature type="transmembrane region" description="Helical" evidence="8">
    <location>
        <begin position="334"/>
        <end position="351"/>
    </location>
</feature>
<name>A0A6M0CGV4_9FLAO</name>
<evidence type="ECO:0000256" key="6">
    <source>
        <dbReference type="ARBA" id="ARBA00023136"/>
    </source>
</evidence>
<evidence type="ECO:0000256" key="1">
    <source>
        <dbReference type="ARBA" id="ARBA00004651"/>
    </source>
</evidence>
<dbReference type="Proteomes" id="UP000474296">
    <property type="component" value="Unassembled WGS sequence"/>
</dbReference>
<reference evidence="9 10" key="1">
    <citation type="submission" date="2020-01" db="EMBL/GenBank/DDBJ databases">
        <title>Spongiivirga citrea KCTC 32990T.</title>
        <authorList>
            <person name="Wang G."/>
        </authorList>
    </citation>
    <scope>NUCLEOTIDE SEQUENCE [LARGE SCALE GENOMIC DNA]</scope>
    <source>
        <strain evidence="9 10">KCTC 32990</strain>
    </source>
</reference>
<keyword evidence="3 7" id="KW-1003">Cell membrane</keyword>
<comment type="similarity">
    <text evidence="2 7">Belongs to the membrane-bound acyltransferase family.</text>
</comment>
<feature type="transmembrane region" description="Helical" evidence="8">
    <location>
        <begin position="42"/>
        <end position="63"/>
    </location>
</feature>
<feature type="transmembrane region" description="Helical" evidence="8">
    <location>
        <begin position="200"/>
        <end position="221"/>
    </location>
</feature>
<dbReference type="PANTHER" id="PTHR13285">
    <property type="entry name" value="ACYLTRANSFERASE"/>
    <property type="match status" value="1"/>
</dbReference>
<organism evidence="9 10">
    <name type="scientific">Spongiivirga citrea</name>
    <dbReference type="NCBI Taxonomy" id="1481457"/>
    <lineage>
        <taxon>Bacteria</taxon>
        <taxon>Pseudomonadati</taxon>
        <taxon>Bacteroidota</taxon>
        <taxon>Flavobacteriia</taxon>
        <taxon>Flavobacteriales</taxon>
        <taxon>Flavobacteriaceae</taxon>
        <taxon>Spongiivirga</taxon>
    </lineage>
</organism>
<keyword evidence="6 7" id="KW-0472">Membrane</keyword>
<feature type="transmembrane region" description="Helical" evidence="8">
    <location>
        <begin position="5"/>
        <end position="22"/>
    </location>
</feature>
<feature type="transmembrane region" description="Helical" evidence="8">
    <location>
        <begin position="311"/>
        <end position="328"/>
    </location>
</feature>
<evidence type="ECO:0000256" key="4">
    <source>
        <dbReference type="ARBA" id="ARBA00022692"/>
    </source>
</evidence>
<accession>A0A6M0CGV4</accession>
<evidence type="ECO:0000256" key="7">
    <source>
        <dbReference type="PIRNR" id="PIRNR016636"/>
    </source>
</evidence>
<dbReference type="InterPro" id="IPR028362">
    <property type="entry name" value="AlgI"/>
</dbReference>
<comment type="caution">
    <text evidence="9">The sequence shown here is derived from an EMBL/GenBank/DDBJ whole genome shotgun (WGS) entry which is preliminary data.</text>
</comment>
<feature type="transmembrane region" description="Helical" evidence="8">
    <location>
        <begin position="241"/>
        <end position="265"/>
    </location>
</feature>
<keyword evidence="7" id="KW-0012">Acyltransferase</keyword>
<evidence type="ECO:0000313" key="10">
    <source>
        <dbReference type="Proteomes" id="UP000474296"/>
    </source>
</evidence>
<dbReference type="InterPro" id="IPR004299">
    <property type="entry name" value="MBOAT_fam"/>
</dbReference>
<gene>
    <name evidence="9" type="ORF">GWK10_03020</name>
</gene>
<dbReference type="EMBL" id="JAABOQ010000001">
    <property type="protein sequence ID" value="NER16163.1"/>
    <property type="molecule type" value="Genomic_DNA"/>
</dbReference>
<dbReference type="GO" id="GO:0005886">
    <property type="term" value="C:plasma membrane"/>
    <property type="evidence" value="ECO:0007669"/>
    <property type="project" value="UniProtKB-SubCell"/>
</dbReference>
<feature type="transmembrane region" description="Helical" evidence="8">
    <location>
        <begin position="410"/>
        <end position="432"/>
    </location>
</feature>
<evidence type="ECO:0000256" key="5">
    <source>
        <dbReference type="ARBA" id="ARBA00022989"/>
    </source>
</evidence>
<dbReference type="PIRSF" id="PIRSF016636">
    <property type="entry name" value="AlgI_DltB"/>
    <property type="match status" value="1"/>
</dbReference>
<dbReference type="AlphaFoldDB" id="A0A6M0CGV4"/>
<comment type="subcellular location">
    <subcellularLocation>
        <location evidence="1">Cell membrane</location>
        <topology evidence="1">Multi-pass membrane protein</topology>
    </subcellularLocation>
</comment>
<evidence type="ECO:0000313" key="9">
    <source>
        <dbReference type="EMBL" id="NER16163.1"/>
    </source>
</evidence>
<dbReference type="Pfam" id="PF03062">
    <property type="entry name" value="MBOAT"/>
    <property type="match status" value="1"/>
</dbReference>
<sequence length="483" mass="56634">MLFNSLDFIFFFPIAVVVYYLFPHKHRWAWLLGCSYYFYMQWDVTLVFLLIASTLIDYALGIKMHRTAHKQRRKWYLMLSVLANVGMLFFFKYLGFFSESVSQIMAYFGQVDTNTVTASTSAYGNILLPVGISFYTFQTLSYSIDIYRGKIEPEHHLGKYALYVAFFPQLVAGPIERASRLLPQFHKKIEIDIEAIRKGIILMSWGFFLKMVVADRLGVYVDYAHGNPAGTPGIPLFLAMYFFGFQIYYDFSAYSIIAVGAAKVLGFDLMNNFNRPFFSTSAAQFWQRWHRSLMHWLRDYLYRPLVRDFKLKAFLAVFVVFFINGLWHGANWTFVVWGVLCGLFLLFEQGTNKLRNRILDKSPIPISKHIRQFLWGFVTLHYLAFTMIFFRSSSIYNALVYIKSMFDIRAFYFNITNDIVEIIISILLILLVQAIHFYKGNDKIYELFSSKKIAIRWSLYVVCIAAMVLLAFNRQNSFIYFQF</sequence>
<keyword evidence="5 8" id="KW-1133">Transmembrane helix</keyword>
<evidence type="ECO:0000256" key="8">
    <source>
        <dbReference type="SAM" id="Phobius"/>
    </source>
</evidence>
<keyword evidence="10" id="KW-1185">Reference proteome</keyword>
<dbReference type="PANTHER" id="PTHR13285:SF18">
    <property type="entry name" value="PROTEIN-CYSTEINE N-PALMITOYLTRANSFERASE RASP"/>
    <property type="match status" value="1"/>
</dbReference>
<keyword evidence="7" id="KW-0808">Transferase</keyword>
<evidence type="ECO:0000256" key="3">
    <source>
        <dbReference type="ARBA" id="ARBA00022475"/>
    </source>
</evidence>
<feature type="transmembrane region" description="Helical" evidence="8">
    <location>
        <begin position="75"/>
        <end position="95"/>
    </location>
</feature>